<protein>
    <submittedName>
        <fullName evidence="2">SirA-like protein</fullName>
    </submittedName>
</protein>
<feature type="domain" description="UPF0033" evidence="1">
    <location>
        <begin position="5"/>
        <end position="66"/>
    </location>
</feature>
<dbReference type="InterPro" id="IPR001455">
    <property type="entry name" value="TusA-like"/>
</dbReference>
<dbReference type="InterPro" id="IPR027396">
    <property type="entry name" value="DsrEFH-like"/>
</dbReference>
<dbReference type="STRING" id="1499966.U14_04802"/>
<proteinExistence type="predicted"/>
<dbReference type="InterPro" id="IPR019870">
    <property type="entry name" value="Se_metab_YedF"/>
</dbReference>
<dbReference type="SUPFAM" id="SSF75169">
    <property type="entry name" value="DsrEFH-like"/>
    <property type="match status" value="1"/>
</dbReference>
<sequence>MAHLVDARGAACPQPVIRTRNALKEHDEVLTIVDNETSQHNVAKMAEKLGFSVQIETKEDGMYLHISKPAQQDAEAHVHPAAPTPAAPVAGPLVLVIPDERMGRGEPELGDILIRAFFHTLSEVSPMPDTIIFFNSGVKLVAEGSQVVDDLIALRDAGVEILACGTCLGFYALKESVKVGEISNMYTIAETMLRAGKVISL</sequence>
<dbReference type="Proteomes" id="UP000030700">
    <property type="component" value="Unassembled WGS sequence"/>
</dbReference>
<reference evidence="2 3" key="1">
    <citation type="journal article" date="2015" name="PeerJ">
        <title>First genomic representation of candidate bacterial phylum KSB3 points to enhanced environmental sensing as a trigger of wastewater bulking.</title>
        <authorList>
            <person name="Sekiguchi Y."/>
            <person name="Ohashi A."/>
            <person name="Parks D.H."/>
            <person name="Yamauchi T."/>
            <person name="Tyson G.W."/>
            <person name="Hugenholtz P."/>
        </authorList>
    </citation>
    <scope>NUCLEOTIDE SEQUENCE [LARGE SCALE GENOMIC DNA]</scope>
</reference>
<dbReference type="Pfam" id="PF02635">
    <property type="entry name" value="DsrE"/>
    <property type="match status" value="1"/>
</dbReference>
<evidence type="ECO:0000313" key="2">
    <source>
        <dbReference type="EMBL" id="GAK53537.1"/>
    </source>
</evidence>
<name>A0A0S6W5K7_9BACT</name>
<dbReference type="Pfam" id="PF01206">
    <property type="entry name" value="TusA"/>
    <property type="match status" value="1"/>
</dbReference>
<dbReference type="InterPro" id="IPR036868">
    <property type="entry name" value="TusA-like_sf"/>
</dbReference>
<accession>A0A0S6W5K7</accession>
<dbReference type="NCBIfam" id="TIGR03527">
    <property type="entry name" value="selenium_YedF"/>
    <property type="match status" value="1"/>
</dbReference>
<evidence type="ECO:0000259" key="1">
    <source>
        <dbReference type="Pfam" id="PF01206"/>
    </source>
</evidence>
<dbReference type="InterPro" id="IPR003787">
    <property type="entry name" value="Sulphur_relay_DsrE/F-like"/>
</dbReference>
<gene>
    <name evidence="2" type="ORF">U14_04802</name>
</gene>
<keyword evidence="3" id="KW-1185">Reference proteome</keyword>
<dbReference type="AlphaFoldDB" id="A0A0S6W5K7"/>
<organism evidence="2 3">
    <name type="scientific">Candidatus Moduliflexus flocculans</name>
    <dbReference type="NCBI Taxonomy" id="1499966"/>
    <lineage>
        <taxon>Bacteria</taxon>
        <taxon>Candidatus Moduliflexota</taxon>
        <taxon>Candidatus Moduliflexia</taxon>
        <taxon>Candidatus Moduliflexales</taxon>
        <taxon>Candidatus Moduliflexaceae</taxon>
    </lineage>
</organism>
<dbReference type="HOGENOM" id="CLU_097491_0_0_0"/>
<evidence type="ECO:0000313" key="3">
    <source>
        <dbReference type="Proteomes" id="UP000030700"/>
    </source>
</evidence>
<dbReference type="SUPFAM" id="SSF64307">
    <property type="entry name" value="SirA-like"/>
    <property type="match status" value="1"/>
</dbReference>
<dbReference type="EMBL" id="DF820459">
    <property type="protein sequence ID" value="GAK53537.1"/>
    <property type="molecule type" value="Genomic_DNA"/>
</dbReference>
<dbReference type="Gene3D" id="3.30.110.40">
    <property type="entry name" value="TusA-like domain"/>
    <property type="match status" value="1"/>
</dbReference>